<evidence type="ECO:0000256" key="1">
    <source>
        <dbReference type="ARBA" id="ARBA00005417"/>
    </source>
</evidence>
<dbReference type="Pfam" id="PF00005">
    <property type="entry name" value="ABC_tran"/>
    <property type="match status" value="1"/>
</dbReference>
<dbReference type="EMBL" id="JAWJAV010000003">
    <property type="protein sequence ID" value="MDV2621264.1"/>
    <property type="molecule type" value="Genomic_DNA"/>
</dbReference>
<evidence type="ECO:0000313" key="6">
    <source>
        <dbReference type="EMBL" id="MDV2621264.1"/>
    </source>
</evidence>
<dbReference type="SMART" id="SM00382">
    <property type="entry name" value="AAA"/>
    <property type="match status" value="1"/>
</dbReference>
<dbReference type="AlphaFoldDB" id="A0AAW8YGR8"/>
<dbReference type="GO" id="GO:0016887">
    <property type="term" value="F:ATP hydrolysis activity"/>
    <property type="evidence" value="ECO:0007669"/>
    <property type="project" value="InterPro"/>
</dbReference>
<keyword evidence="4 6" id="KW-0067">ATP-binding</keyword>
<dbReference type="InterPro" id="IPR003593">
    <property type="entry name" value="AAA+_ATPase"/>
</dbReference>
<reference evidence="6" key="1">
    <citation type="journal article" date="2023" name="PeerJ">
        <title>Selection and evaluation of lactic acid bacteria from chicken feces in Thailand as potential probiotics.</title>
        <authorList>
            <person name="Khurajog B."/>
            <person name="Disastra Y."/>
            <person name="Lawwyne L.D."/>
            <person name="Sirichokchatchawan W."/>
            <person name="Niyomtham W."/>
            <person name="Yindee J."/>
            <person name="Hampson D.J."/>
            <person name="Prapasarakul N."/>
        </authorList>
    </citation>
    <scope>NUCLEOTIDE SEQUENCE</scope>
    <source>
        <strain evidence="6">BF9</strain>
    </source>
</reference>
<protein>
    <submittedName>
        <fullName evidence="6">ABC transporter ATP-binding protein</fullName>
    </submittedName>
</protein>
<organism evidence="6 7">
    <name type="scientific">Pediococcus acidilactici</name>
    <dbReference type="NCBI Taxonomy" id="1254"/>
    <lineage>
        <taxon>Bacteria</taxon>
        <taxon>Bacillati</taxon>
        <taxon>Bacillota</taxon>
        <taxon>Bacilli</taxon>
        <taxon>Lactobacillales</taxon>
        <taxon>Lactobacillaceae</taxon>
        <taxon>Pediococcus</taxon>
        <taxon>Pediococcus acidilactici group</taxon>
    </lineage>
</organism>
<dbReference type="InterPro" id="IPR017871">
    <property type="entry name" value="ABC_transporter-like_CS"/>
</dbReference>
<dbReference type="Proteomes" id="UP001280897">
    <property type="component" value="Unassembled WGS sequence"/>
</dbReference>
<evidence type="ECO:0000256" key="2">
    <source>
        <dbReference type="ARBA" id="ARBA00022448"/>
    </source>
</evidence>
<dbReference type="Gene3D" id="3.40.50.300">
    <property type="entry name" value="P-loop containing nucleotide triphosphate hydrolases"/>
    <property type="match status" value="1"/>
</dbReference>
<dbReference type="InterPro" id="IPR025302">
    <property type="entry name" value="DrrA1/2-like_C"/>
</dbReference>
<feature type="domain" description="ABC transporter" evidence="5">
    <location>
        <begin position="8"/>
        <end position="233"/>
    </location>
</feature>
<dbReference type="SUPFAM" id="SSF52540">
    <property type="entry name" value="P-loop containing nucleoside triphosphate hydrolases"/>
    <property type="match status" value="1"/>
</dbReference>
<evidence type="ECO:0000256" key="4">
    <source>
        <dbReference type="ARBA" id="ARBA00022840"/>
    </source>
</evidence>
<dbReference type="GO" id="GO:0005524">
    <property type="term" value="F:ATP binding"/>
    <property type="evidence" value="ECO:0007669"/>
    <property type="project" value="UniProtKB-KW"/>
</dbReference>
<dbReference type="InterPro" id="IPR050763">
    <property type="entry name" value="ABC_transporter_ATP-binding"/>
</dbReference>
<evidence type="ECO:0000259" key="5">
    <source>
        <dbReference type="PROSITE" id="PS50893"/>
    </source>
</evidence>
<keyword evidence="3" id="KW-0547">Nucleotide-binding</keyword>
<keyword evidence="2" id="KW-0813">Transport</keyword>
<dbReference type="PROSITE" id="PS00211">
    <property type="entry name" value="ABC_TRANSPORTER_1"/>
    <property type="match status" value="1"/>
</dbReference>
<dbReference type="PANTHER" id="PTHR42711:SF5">
    <property type="entry name" value="ABC TRANSPORTER ATP-BINDING PROTEIN NATA"/>
    <property type="match status" value="1"/>
</dbReference>
<dbReference type="CDD" id="cd03230">
    <property type="entry name" value="ABC_DR_subfamily_A"/>
    <property type="match status" value="1"/>
</dbReference>
<gene>
    <name evidence="6" type="ORF">R0G89_05905</name>
</gene>
<reference evidence="6" key="2">
    <citation type="submission" date="2023-10" db="EMBL/GenBank/DDBJ databases">
        <authorList>
            <person name="Khurajog B."/>
        </authorList>
    </citation>
    <scope>NUCLEOTIDE SEQUENCE</scope>
    <source>
        <strain evidence="6">BF9</strain>
    </source>
</reference>
<name>A0AAW8YGR8_PEDAC</name>
<dbReference type="PROSITE" id="PS50893">
    <property type="entry name" value="ABC_TRANSPORTER_2"/>
    <property type="match status" value="1"/>
</dbReference>
<comment type="caution">
    <text evidence="6">The sequence shown here is derived from an EMBL/GenBank/DDBJ whole genome shotgun (WGS) entry which is preliminary data.</text>
</comment>
<sequence length="311" mass="35416">MMNPKKVLDVQQIQKNFGKVQALRNVTFQVNRGEVFGFIGPNGAGKTTTIRVILGIIKASAGKATMFDQDVWQNRVAIHRRLAYVPGDVYLWPNLTGSEIIDLFLKMNGEKHSKRTDELIERFDLDPKKKARTYSKGNRQKVALIAAFSQNAECYIFDEPTSGLDPLMEEVFQEEVLKLKNEGRAILLSSHILSEVERMCDRIAIIREGIIIEQGTLDEMRHLTRTQITVTTKDDAETVKNIPGVHAFEVDQRNPKKISFSVDTDAISEVMKILTEKNILAIQSTPPTLEDLFLRYYKQDANQRKVIDHEK</sequence>
<dbReference type="PANTHER" id="PTHR42711">
    <property type="entry name" value="ABC TRANSPORTER ATP-BINDING PROTEIN"/>
    <property type="match status" value="1"/>
</dbReference>
<comment type="similarity">
    <text evidence="1">Belongs to the ABC transporter superfamily.</text>
</comment>
<dbReference type="InterPro" id="IPR003439">
    <property type="entry name" value="ABC_transporter-like_ATP-bd"/>
</dbReference>
<accession>A0AAW8YGR8</accession>
<evidence type="ECO:0000313" key="7">
    <source>
        <dbReference type="Proteomes" id="UP001280897"/>
    </source>
</evidence>
<dbReference type="InterPro" id="IPR027417">
    <property type="entry name" value="P-loop_NTPase"/>
</dbReference>
<proteinExistence type="inferred from homology"/>
<dbReference type="Pfam" id="PF13732">
    <property type="entry name" value="DrrA1-3_C"/>
    <property type="match status" value="1"/>
</dbReference>
<evidence type="ECO:0000256" key="3">
    <source>
        <dbReference type="ARBA" id="ARBA00022741"/>
    </source>
</evidence>
<dbReference type="RefSeq" id="WP_317072189.1">
    <property type="nucleotide sequence ID" value="NZ_JAWJAV010000003.1"/>
</dbReference>